<dbReference type="AlphaFoldDB" id="A0A7M1SSH4"/>
<evidence type="ECO:0000313" key="1">
    <source>
        <dbReference type="EMBL" id="QOR70097.1"/>
    </source>
</evidence>
<sequence length="233" mass="25304">MFDAVQLAIGRCMEARGVDYQPGSYEPGSYPAFYGIVSRERAAASGYRPARAGGDQEPESAPAEELNRASVEALIGTGTSTVDIRADDGELLGTYDPDSCLSSGTAEVRPEWVELVQLEAQLRSVINPSIEASNDDPAVLDAWSEWSECMAARGHTFETPWAPYYSVWPGDEPGEEEIATAIADAECKEVTQLIPLWSSVLADIQGEMLAELMPGVLDRWSELRAADVERVQT</sequence>
<evidence type="ECO:0000313" key="2">
    <source>
        <dbReference type="Proteomes" id="UP000593758"/>
    </source>
</evidence>
<organism evidence="1 2">
    <name type="scientific">Ruania alkalisoli</name>
    <dbReference type="NCBI Taxonomy" id="2779775"/>
    <lineage>
        <taxon>Bacteria</taxon>
        <taxon>Bacillati</taxon>
        <taxon>Actinomycetota</taxon>
        <taxon>Actinomycetes</taxon>
        <taxon>Micrococcales</taxon>
        <taxon>Ruaniaceae</taxon>
        <taxon>Ruania</taxon>
    </lineage>
</organism>
<dbReference type="KEGG" id="halt:IM660_15910"/>
<name>A0A7M1SSH4_9MICO</name>
<proteinExistence type="predicted"/>
<keyword evidence="2" id="KW-1185">Reference proteome</keyword>
<accession>A0A7M1SSH4</accession>
<reference evidence="1 2" key="1">
    <citation type="submission" date="2020-10" db="EMBL/GenBank/DDBJ databases">
        <title>Haloactinobacterium sp. RN3S43, a bacterium isolated from saline soil.</title>
        <authorList>
            <person name="Sun J.-Q."/>
        </authorList>
    </citation>
    <scope>NUCLEOTIDE SEQUENCE [LARGE SCALE GENOMIC DNA]</scope>
    <source>
        <strain evidence="1 2">RN3S43</strain>
    </source>
</reference>
<dbReference type="EMBL" id="CP063169">
    <property type="protein sequence ID" value="QOR70097.1"/>
    <property type="molecule type" value="Genomic_DNA"/>
</dbReference>
<dbReference type="Proteomes" id="UP000593758">
    <property type="component" value="Chromosome"/>
</dbReference>
<dbReference type="RefSeq" id="WP_193496788.1">
    <property type="nucleotide sequence ID" value="NZ_CP063169.1"/>
</dbReference>
<gene>
    <name evidence="1" type="ORF">IM660_15910</name>
</gene>
<protein>
    <submittedName>
        <fullName evidence="1">Uncharacterized protein</fullName>
    </submittedName>
</protein>